<dbReference type="HOGENOM" id="CLU_1308636_0_0_6"/>
<proteinExistence type="predicted"/>
<dbReference type="AlphaFoldDB" id="A4A3S2"/>
<organism evidence="2 3">
    <name type="scientific">Congregibacter litoralis KT71</name>
    <dbReference type="NCBI Taxonomy" id="314285"/>
    <lineage>
        <taxon>Bacteria</taxon>
        <taxon>Pseudomonadati</taxon>
        <taxon>Pseudomonadota</taxon>
        <taxon>Gammaproteobacteria</taxon>
        <taxon>Cellvibrionales</taxon>
        <taxon>Halieaceae</taxon>
        <taxon>Congregibacter</taxon>
    </lineage>
</organism>
<accession>A4A3S2</accession>
<dbReference type="eggNOG" id="ENOG5033U6S">
    <property type="taxonomic scope" value="Bacteria"/>
</dbReference>
<gene>
    <name evidence="2" type="ORF">KT71_16786</name>
</gene>
<dbReference type="EMBL" id="AAOA02000001">
    <property type="protein sequence ID" value="EAQ99345.2"/>
    <property type="molecule type" value="Genomic_DNA"/>
</dbReference>
<evidence type="ECO:0000313" key="2">
    <source>
        <dbReference type="EMBL" id="EAQ99345.2"/>
    </source>
</evidence>
<name>A4A3S2_9GAMM</name>
<dbReference type="RefSeq" id="WP_023659486.1">
    <property type="nucleotide sequence ID" value="NZ_CM002299.1"/>
</dbReference>
<keyword evidence="3" id="KW-1185">Reference proteome</keyword>
<reference evidence="2 3" key="1">
    <citation type="journal article" date="2007" name="Proc. Natl. Acad. Sci. U.S.A.">
        <title>Characterization of a marine gammaproteobacterium capable of aerobic anoxygenic photosynthesis.</title>
        <authorList>
            <person name="Fuchs B.M."/>
            <person name="Spring S."/>
            <person name="Teeling H."/>
            <person name="Quast C."/>
            <person name="Wulf J."/>
            <person name="Schattenhofer M."/>
            <person name="Yan S."/>
            <person name="Ferriera S."/>
            <person name="Johnson J."/>
            <person name="Glockner F.O."/>
            <person name="Amann R."/>
        </authorList>
    </citation>
    <scope>NUCLEOTIDE SEQUENCE [LARGE SCALE GENOMIC DNA]</scope>
    <source>
        <strain evidence="2">KT71</strain>
    </source>
</reference>
<protein>
    <submittedName>
        <fullName evidence="2">Uncharacterized protein</fullName>
    </submittedName>
</protein>
<dbReference type="OrthoDB" id="1447412at2"/>
<evidence type="ECO:0000256" key="1">
    <source>
        <dbReference type="SAM" id="SignalP"/>
    </source>
</evidence>
<feature type="chain" id="PRO_5002665560" evidence="1">
    <location>
        <begin position="27"/>
        <end position="213"/>
    </location>
</feature>
<evidence type="ECO:0000313" key="3">
    <source>
        <dbReference type="Proteomes" id="UP000019205"/>
    </source>
</evidence>
<feature type="signal peptide" evidence="1">
    <location>
        <begin position="1"/>
        <end position="26"/>
    </location>
</feature>
<dbReference type="Proteomes" id="UP000019205">
    <property type="component" value="Chromosome"/>
</dbReference>
<sequence>MTNTRRLLSLLLLVVAISLPSGEVYAKDSVSEFGSTLCRRMSKANVTGKNIVQVMKDVLLQYTGISKSDPDYMDQIIAFYNENQNEFICRGKVDSTTRESEHIFKRAAALSIHSKVLYGFFLNNEHTQVNAVEYLVPDPDAPDYSTSIAKLIHAPWGTGEPETFLDYLDKVLADPEADKRYVVSDIKALREMLIDYFGAKTADELIAEGKLQP</sequence>
<comment type="caution">
    <text evidence="2">The sequence shown here is derived from an EMBL/GenBank/DDBJ whole genome shotgun (WGS) entry which is preliminary data.</text>
</comment>
<reference evidence="2 3" key="2">
    <citation type="journal article" date="2009" name="PLoS ONE">
        <title>The photosynthetic apparatus and its regulation in the aerobic gammaproteobacterium Congregibacter litoralis gen. nov., sp. nov.</title>
        <authorList>
            <person name="Spring S."/>
            <person name="Lunsdorf H."/>
            <person name="Fuchs B.M."/>
            <person name="Tindall B.J."/>
        </authorList>
    </citation>
    <scope>NUCLEOTIDE SEQUENCE [LARGE SCALE GENOMIC DNA]</scope>
    <source>
        <strain evidence="2">KT71</strain>
    </source>
</reference>
<keyword evidence="1" id="KW-0732">Signal</keyword>